<protein>
    <recommendedName>
        <fullName evidence="1">NadR/Ttd14 AAA domain-containing protein</fullName>
    </recommendedName>
</protein>
<dbReference type="SUPFAM" id="SSF52540">
    <property type="entry name" value="P-loop containing nucleoside triphosphate hydrolases"/>
    <property type="match status" value="1"/>
</dbReference>
<sequence>METSTPTTPTVCINFMGAPGVGKTTMAARVFSELKLRGHTAEWVGEYAKKLVYLKRFEELNNQYMVSSKQADLFDALKGCVKFIVTDGALAHGLYYNRFNPDNTSDVTKTHAAIMRRYSNHTNINILLERGDFPYETTGRYQSEAEARAMDNKLKAYLATECGLELHTFKSDMKAVSDIVTHIEQLCCCTSAHTPS</sequence>
<dbReference type="GeneID" id="14912218"/>
<gene>
    <name evidence="2" type="ORF">ACA1_363360</name>
</gene>
<reference evidence="2 3" key="1">
    <citation type="journal article" date="2013" name="Genome Biol.">
        <title>Genome of Acanthamoeba castellanii highlights extensive lateral gene transfer and early evolution of tyrosine kinase signaling.</title>
        <authorList>
            <person name="Clarke M."/>
            <person name="Lohan A.J."/>
            <person name="Liu B."/>
            <person name="Lagkouvardos I."/>
            <person name="Roy S."/>
            <person name="Zafar N."/>
            <person name="Bertelli C."/>
            <person name="Schilde C."/>
            <person name="Kianianmomeni A."/>
            <person name="Burglin T.R."/>
            <person name="Frech C."/>
            <person name="Turcotte B."/>
            <person name="Kopec K.O."/>
            <person name="Synnott J.M."/>
            <person name="Choo C."/>
            <person name="Paponov I."/>
            <person name="Finkler A."/>
            <person name="Soon Heng Tan C."/>
            <person name="Hutchins A.P."/>
            <person name="Weinmeier T."/>
            <person name="Rattei T."/>
            <person name="Chu J.S."/>
            <person name="Gimenez G."/>
            <person name="Irimia M."/>
            <person name="Rigden D.J."/>
            <person name="Fitzpatrick D.A."/>
            <person name="Lorenzo-Morales J."/>
            <person name="Bateman A."/>
            <person name="Chiu C.H."/>
            <person name="Tang P."/>
            <person name="Hegemann P."/>
            <person name="Fromm H."/>
            <person name="Raoult D."/>
            <person name="Greub G."/>
            <person name="Miranda-Saavedra D."/>
            <person name="Chen N."/>
            <person name="Nash P."/>
            <person name="Ginger M.L."/>
            <person name="Horn M."/>
            <person name="Schaap P."/>
            <person name="Caler L."/>
            <person name="Loftus B."/>
        </authorList>
    </citation>
    <scope>NUCLEOTIDE SEQUENCE [LARGE SCALE GENOMIC DNA]</scope>
    <source>
        <strain evidence="2 3">Neff</strain>
    </source>
</reference>
<dbReference type="Gene3D" id="3.40.50.300">
    <property type="entry name" value="P-loop containing nucleotide triphosphate hydrolases"/>
    <property type="match status" value="1"/>
</dbReference>
<proteinExistence type="predicted"/>
<evidence type="ECO:0000313" key="2">
    <source>
        <dbReference type="EMBL" id="ELR11836.1"/>
    </source>
</evidence>
<dbReference type="Proteomes" id="UP000011083">
    <property type="component" value="Unassembled WGS sequence"/>
</dbReference>
<dbReference type="InterPro" id="IPR027417">
    <property type="entry name" value="P-loop_NTPase"/>
</dbReference>
<dbReference type="Pfam" id="PF13521">
    <property type="entry name" value="AAA_28"/>
    <property type="match status" value="1"/>
</dbReference>
<dbReference type="VEuPathDB" id="AmoebaDB:ACA1_363360"/>
<keyword evidence="3" id="KW-1185">Reference proteome</keyword>
<accession>L8GI16</accession>
<dbReference type="OrthoDB" id="10627478at2759"/>
<evidence type="ECO:0000259" key="1">
    <source>
        <dbReference type="Pfam" id="PF13521"/>
    </source>
</evidence>
<evidence type="ECO:0000313" key="3">
    <source>
        <dbReference type="Proteomes" id="UP000011083"/>
    </source>
</evidence>
<dbReference type="EMBL" id="KB008147">
    <property type="protein sequence ID" value="ELR11836.1"/>
    <property type="molecule type" value="Genomic_DNA"/>
</dbReference>
<dbReference type="KEGG" id="acan:ACA1_363360"/>
<organism evidence="2 3">
    <name type="scientific">Acanthamoeba castellanii (strain ATCC 30010 / Neff)</name>
    <dbReference type="NCBI Taxonomy" id="1257118"/>
    <lineage>
        <taxon>Eukaryota</taxon>
        <taxon>Amoebozoa</taxon>
        <taxon>Discosea</taxon>
        <taxon>Longamoebia</taxon>
        <taxon>Centramoebida</taxon>
        <taxon>Acanthamoebidae</taxon>
        <taxon>Acanthamoeba</taxon>
    </lineage>
</organism>
<dbReference type="AlphaFoldDB" id="L8GI16"/>
<dbReference type="RefSeq" id="XP_004333849.1">
    <property type="nucleotide sequence ID" value="XM_004333801.1"/>
</dbReference>
<feature type="domain" description="NadR/Ttd14 AAA" evidence="1">
    <location>
        <begin position="13"/>
        <end position="169"/>
    </location>
</feature>
<dbReference type="InterPro" id="IPR038727">
    <property type="entry name" value="NadR/Ttd14_AAA_dom"/>
</dbReference>
<name>L8GI16_ACACF</name>